<keyword evidence="1" id="KW-0963">Cytoplasm</keyword>
<dbReference type="InterPro" id="IPR001957">
    <property type="entry name" value="Chromosome_initiator_DnaA"/>
</dbReference>
<evidence type="ECO:0000256" key="2">
    <source>
        <dbReference type="NCBIfam" id="TIGR00362"/>
    </source>
</evidence>
<dbReference type="GO" id="GO:0006270">
    <property type="term" value="P:DNA replication initiation"/>
    <property type="evidence" value="ECO:0007669"/>
    <property type="project" value="UniProtKB-UniRule"/>
</dbReference>
<dbReference type="InterPro" id="IPR013317">
    <property type="entry name" value="DnaA_dom"/>
</dbReference>
<comment type="subunit">
    <text evidence="1">Oligomerizes as a right-handed, spiral filament on DNA at oriC.</text>
</comment>
<accession>A0A8D5FDJ5</accession>
<keyword evidence="1" id="KW-0547">Nucleotide-binding</keyword>
<dbReference type="HAMAP" id="MF_00377">
    <property type="entry name" value="DnaA_bact"/>
    <property type="match status" value="1"/>
</dbReference>
<dbReference type="GO" id="GO:0005524">
    <property type="term" value="F:ATP binding"/>
    <property type="evidence" value="ECO:0007669"/>
    <property type="project" value="UniProtKB-UniRule"/>
</dbReference>
<feature type="binding site" evidence="1">
    <location>
        <position position="154"/>
    </location>
    <ligand>
        <name>ATP</name>
        <dbReference type="ChEBI" id="CHEBI:30616"/>
    </ligand>
</feature>
<evidence type="ECO:0000259" key="4">
    <source>
        <dbReference type="SMART" id="SM00760"/>
    </source>
</evidence>
<dbReference type="EMBL" id="AP024086">
    <property type="protein sequence ID" value="BCL59308.1"/>
    <property type="molecule type" value="Genomic_DNA"/>
</dbReference>
<dbReference type="Pfam" id="PF08299">
    <property type="entry name" value="Bac_DnaA_C"/>
    <property type="match status" value="1"/>
</dbReference>
<dbReference type="SMART" id="SM00760">
    <property type="entry name" value="Bac_DnaA_C"/>
    <property type="match status" value="1"/>
</dbReference>
<comment type="subcellular location">
    <subcellularLocation>
        <location evidence="1">Cytoplasm</location>
    </subcellularLocation>
</comment>
<dbReference type="InterPro" id="IPR013159">
    <property type="entry name" value="DnaA_C"/>
</dbReference>
<keyword evidence="1" id="KW-0446">Lipid-binding</keyword>
<dbReference type="CDD" id="cd00009">
    <property type="entry name" value="AAA"/>
    <property type="match status" value="1"/>
</dbReference>
<proteinExistence type="inferred from homology"/>
<dbReference type="PANTHER" id="PTHR30050:SF2">
    <property type="entry name" value="CHROMOSOMAL REPLICATION INITIATOR PROTEIN DNAA"/>
    <property type="match status" value="1"/>
</dbReference>
<organism evidence="5 6">
    <name type="scientific">Desulfomarina profundi</name>
    <dbReference type="NCBI Taxonomy" id="2772557"/>
    <lineage>
        <taxon>Bacteria</taxon>
        <taxon>Pseudomonadati</taxon>
        <taxon>Thermodesulfobacteriota</taxon>
        <taxon>Desulfobulbia</taxon>
        <taxon>Desulfobulbales</taxon>
        <taxon>Desulfobulbaceae</taxon>
        <taxon>Desulfomarina</taxon>
    </lineage>
</organism>
<dbReference type="Pfam" id="PF00308">
    <property type="entry name" value="Bac_DnaA"/>
    <property type="match status" value="1"/>
</dbReference>
<keyword evidence="6" id="KW-1185">Reference proteome</keyword>
<comment type="caution">
    <text evidence="1">Lacks conserved residue(s) required for the propagation of feature annotation.</text>
</comment>
<dbReference type="KEGG" id="dbk:DGMP_00010"/>
<dbReference type="AlphaFoldDB" id="A0A8D5FDJ5"/>
<keyword evidence="1" id="KW-0238">DNA-binding</keyword>
<dbReference type="NCBIfam" id="TIGR00362">
    <property type="entry name" value="DnaA"/>
    <property type="match status" value="1"/>
</dbReference>
<dbReference type="GO" id="GO:0003688">
    <property type="term" value="F:DNA replication origin binding"/>
    <property type="evidence" value="ECO:0007669"/>
    <property type="project" value="UniProtKB-UniRule"/>
</dbReference>
<name>A0A8D5FDJ5_9BACT</name>
<dbReference type="GO" id="GO:0008289">
    <property type="term" value="F:lipid binding"/>
    <property type="evidence" value="ECO:0007669"/>
    <property type="project" value="UniProtKB-KW"/>
</dbReference>
<dbReference type="InterPro" id="IPR024633">
    <property type="entry name" value="DnaA_N_dom"/>
</dbReference>
<protein>
    <recommendedName>
        <fullName evidence="1 2">Chromosomal replication initiator protein DnaA</fullName>
    </recommendedName>
</protein>
<evidence type="ECO:0000256" key="1">
    <source>
        <dbReference type="HAMAP-Rule" id="MF_00377"/>
    </source>
</evidence>
<feature type="region of interest" description="Domain I, interacts with DnaA modulators" evidence="1">
    <location>
        <begin position="1"/>
        <end position="90"/>
    </location>
</feature>
<dbReference type="RefSeq" id="WP_228855551.1">
    <property type="nucleotide sequence ID" value="NZ_AP024086.1"/>
</dbReference>
<feature type="domain" description="Chromosomal replication initiator DnaA C-terminal" evidence="4">
    <location>
        <begin position="354"/>
        <end position="422"/>
    </location>
</feature>
<feature type="binding site" evidence="1">
    <location>
        <position position="157"/>
    </location>
    <ligand>
        <name>ATP</name>
        <dbReference type="ChEBI" id="CHEBI:30616"/>
    </ligand>
</feature>
<feature type="domain" description="AAA+ ATPase" evidence="3">
    <location>
        <begin position="143"/>
        <end position="278"/>
    </location>
</feature>
<keyword evidence="1" id="KW-0067">ATP-binding</keyword>
<comment type="function">
    <text evidence="1">Plays an essential role in the initiation and regulation of chromosomal replication. ATP-DnaA binds to the origin of replication (oriC) to initiate formation of the DNA replication initiation complex once per cell cycle. Binds the DnaA box (a 9 base pair repeat at the origin) and separates the double-stranded (ds)DNA. Forms a right-handed helical filament on oriC DNA; dsDNA binds to the exterior of the filament while single-stranded (ss)DNA is stabiized in the filament's interior. The ATP-DnaA-oriC complex binds and stabilizes one strand of the AT-rich DNA unwinding element (DUE), permitting loading of DNA polymerase. After initiation quickly degrades to an ADP-DnaA complex that is not apt for DNA replication. Binds acidic phospholipids.</text>
</comment>
<comment type="domain">
    <text evidence="1">Domain I is involved in oligomerization and binding regulators, domain II is flexibile and of varying length in different bacteria, domain III forms the AAA+ region, while domain IV binds dsDNA.</text>
</comment>
<dbReference type="Proteomes" id="UP000826725">
    <property type="component" value="Chromosome"/>
</dbReference>
<dbReference type="PANTHER" id="PTHR30050">
    <property type="entry name" value="CHROMOSOMAL REPLICATION INITIATOR PROTEIN DNAA"/>
    <property type="match status" value="1"/>
</dbReference>
<feature type="binding site" evidence="1">
    <location>
        <position position="158"/>
    </location>
    <ligand>
        <name>ATP</name>
        <dbReference type="ChEBI" id="CHEBI:30616"/>
    </ligand>
</feature>
<dbReference type="SMART" id="SM00382">
    <property type="entry name" value="AAA"/>
    <property type="match status" value="1"/>
</dbReference>
<feature type="region of interest" description="Domain IV, binds dsDNA" evidence="1">
    <location>
        <begin position="328"/>
        <end position="446"/>
    </location>
</feature>
<feature type="binding site" evidence="1">
    <location>
        <position position="156"/>
    </location>
    <ligand>
        <name>ATP</name>
        <dbReference type="ChEBI" id="CHEBI:30616"/>
    </ligand>
</feature>
<reference evidence="5" key="1">
    <citation type="submission" date="2020-09" db="EMBL/GenBank/DDBJ databases">
        <title>Desulfogranum mesoprofundum gen. nov., sp. nov., a novel mesophilic, sulfate-reducing chemolithoautotroph isolated from a deep-sea hydrothermal vent chimney in the Suiyo Seamount.</title>
        <authorList>
            <person name="Hashimoto Y."/>
            <person name="Nakagawa S."/>
        </authorList>
    </citation>
    <scope>NUCLEOTIDE SEQUENCE</scope>
    <source>
        <strain evidence="5">KT2</strain>
    </source>
</reference>
<dbReference type="GO" id="GO:0006275">
    <property type="term" value="P:regulation of DNA replication"/>
    <property type="evidence" value="ECO:0007669"/>
    <property type="project" value="UniProtKB-UniRule"/>
</dbReference>
<dbReference type="InterPro" id="IPR003593">
    <property type="entry name" value="AAA+_ATPase"/>
</dbReference>
<dbReference type="Pfam" id="PF11638">
    <property type="entry name" value="DnaA_N"/>
    <property type="match status" value="1"/>
</dbReference>
<dbReference type="CDD" id="cd06571">
    <property type="entry name" value="Bac_DnaA_C"/>
    <property type="match status" value="1"/>
</dbReference>
<sequence length="446" mass="50044">MVWEKVKESLKSTLAGNIYDLWIEPLQFVQLQEEKLYLSSPDRFFSAYVKQNFLEIIEEKASEHGLSSLRIVFCESGSKSLPTPIAMKHTPKRGQLRLPSVPVNKSRFKALHPRYTFDEFMVGESNILAESACRSMVAQDDSVGPCLYINSSTGLGKSHLTHAVAHQVLAQSPMTRLHYVTARQFAAEMVRGIKTNTMDDFKSKYLEHCDILLVEDVHSLTGKKKTQEELNEVLDSLIKSGKRVIVTANSAPRDLVGIDNEFRSRMTSGLVTSIQPPDIATRTRIVEKKAAQQQLCLDEELVQYLANNIRGDVRQIESALRAIRAKARLVGGHVDLDLLREVVTTIVGVEQQLSAELICELVSCQFNVSMDALRSKSRKRAITFPRQVAMYLARKYTDDSLADIGKVLHRDHSTVLHAIKVVSNKAIRDTSISAQLDLLSNKVKQL</sequence>
<evidence type="ECO:0000313" key="6">
    <source>
        <dbReference type="Proteomes" id="UP000826725"/>
    </source>
</evidence>
<evidence type="ECO:0000313" key="5">
    <source>
        <dbReference type="EMBL" id="BCL59308.1"/>
    </source>
</evidence>
<dbReference type="GO" id="GO:0005886">
    <property type="term" value="C:plasma membrane"/>
    <property type="evidence" value="ECO:0007669"/>
    <property type="project" value="TreeGrafter"/>
</dbReference>
<comment type="similarity">
    <text evidence="1">Belongs to the DnaA family.</text>
</comment>
<gene>
    <name evidence="1 5" type="primary">dnaA</name>
    <name evidence="5" type="ORF">DGMP_00010</name>
</gene>
<evidence type="ECO:0000259" key="3">
    <source>
        <dbReference type="SMART" id="SM00382"/>
    </source>
</evidence>
<dbReference type="GO" id="GO:0005737">
    <property type="term" value="C:cytoplasm"/>
    <property type="evidence" value="ECO:0007669"/>
    <property type="project" value="UniProtKB-SubCell"/>
</dbReference>
<keyword evidence="1" id="KW-0235">DNA replication</keyword>